<proteinExistence type="predicted"/>
<feature type="non-terminal residue" evidence="2">
    <location>
        <position position="69"/>
    </location>
</feature>
<evidence type="ECO:0000313" key="2">
    <source>
        <dbReference type="EMBL" id="ETJ44703.1"/>
    </source>
</evidence>
<sequence length="69" mass="7348">DDGRVTKPYDSHQQPIHPDDALDADRLMLQSAVVLRLGTMMLAAGAGSYRVKSSMAKAAAAVGLDRHEA</sequence>
<comment type="caution">
    <text evidence="2">The sequence shown here is derived from an EMBL/GenBank/DDBJ whole genome shotgun (WGS) entry which is preliminary data.</text>
</comment>
<reference evidence="2" key="1">
    <citation type="submission" date="2013-12" db="EMBL/GenBank/DDBJ databases">
        <title>A Varibaculum cambriense genome reconstructed from a premature infant gut community with otherwise low bacterial novelty that shifts toward anaerobic metabolism during the third week of life.</title>
        <authorList>
            <person name="Brown C.T."/>
            <person name="Sharon I."/>
            <person name="Thomas B.C."/>
            <person name="Castelle C.J."/>
            <person name="Morowitz M.J."/>
            <person name="Banfield J.F."/>
        </authorList>
    </citation>
    <scope>NUCLEOTIDE SEQUENCE</scope>
</reference>
<keyword evidence="1" id="KW-0812">Transmembrane</keyword>
<dbReference type="EMBL" id="AZMM01001301">
    <property type="protein sequence ID" value="ETJ44703.1"/>
    <property type="molecule type" value="Genomic_DNA"/>
</dbReference>
<evidence type="ECO:0000256" key="1">
    <source>
        <dbReference type="SAM" id="Phobius"/>
    </source>
</evidence>
<keyword evidence="1" id="KW-1133">Transmembrane helix</keyword>
<name>W1YQ36_9ZZZZ</name>
<dbReference type="AlphaFoldDB" id="W1YQ36"/>
<keyword evidence="1" id="KW-0472">Membrane</keyword>
<protein>
    <submittedName>
        <fullName evidence="2">Membrane protein</fullName>
    </submittedName>
</protein>
<feature type="non-terminal residue" evidence="2">
    <location>
        <position position="1"/>
    </location>
</feature>
<accession>W1YQ36</accession>
<organism evidence="2">
    <name type="scientific">human gut metagenome</name>
    <dbReference type="NCBI Taxonomy" id="408170"/>
    <lineage>
        <taxon>unclassified sequences</taxon>
        <taxon>metagenomes</taxon>
        <taxon>organismal metagenomes</taxon>
    </lineage>
</organism>
<gene>
    <name evidence="2" type="ORF">Q604_UNBC01301G0001</name>
</gene>
<feature type="transmembrane region" description="Helical" evidence="1">
    <location>
        <begin position="27"/>
        <end position="47"/>
    </location>
</feature>